<proteinExistence type="predicted"/>
<dbReference type="EMBL" id="JBGMEI010000004">
    <property type="protein sequence ID" value="MFO3665348.1"/>
    <property type="molecule type" value="Genomic_DNA"/>
</dbReference>
<name>A0ABW9M8P7_9FIRM</name>
<feature type="domain" description="ATP-cone" evidence="4">
    <location>
        <begin position="46"/>
        <end position="135"/>
    </location>
</feature>
<evidence type="ECO:0000313" key="5">
    <source>
        <dbReference type="EMBL" id="MFO3665348.1"/>
    </source>
</evidence>
<dbReference type="RefSeq" id="WP_410031058.1">
    <property type="nucleotide sequence ID" value="NZ_JBGMEI010000004.1"/>
</dbReference>
<dbReference type="Proteomes" id="UP001637996">
    <property type="component" value="Unassembled WGS sequence"/>
</dbReference>
<dbReference type="InterPro" id="IPR005144">
    <property type="entry name" value="ATP-cone_dom"/>
</dbReference>
<keyword evidence="1 3" id="KW-0547">Nucleotide-binding</keyword>
<keyword evidence="6" id="KW-1185">Reference proteome</keyword>
<dbReference type="PROSITE" id="PS51161">
    <property type="entry name" value="ATP_CONE"/>
    <property type="match status" value="1"/>
</dbReference>
<evidence type="ECO:0000256" key="1">
    <source>
        <dbReference type="ARBA" id="ARBA00022741"/>
    </source>
</evidence>
<keyword evidence="2 3" id="KW-0067">ATP-binding</keyword>
<sequence>MSELSRKVLEYFEGQGYGINEIVTEIDNLKIDVVRDFLDKANDDKVYVIKRRGNLEEYNADKVIRSIKNASDRNGQQINTSDVEILIKDVEKNMKDMKRKVFRTDEIKEYVKNALVNEGYSQIYDSYVSYVQNQN</sequence>
<accession>A0ABW9M8P7</accession>
<evidence type="ECO:0000256" key="3">
    <source>
        <dbReference type="PROSITE-ProRule" id="PRU00492"/>
    </source>
</evidence>
<dbReference type="Pfam" id="PF03477">
    <property type="entry name" value="ATP-cone"/>
    <property type="match status" value="1"/>
</dbReference>
<comment type="caution">
    <text evidence="5">The sequence shown here is derived from an EMBL/GenBank/DDBJ whole genome shotgun (WGS) entry which is preliminary data.</text>
</comment>
<evidence type="ECO:0000313" key="6">
    <source>
        <dbReference type="Proteomes" id="UP001637996"/>
    </source>
</evidence>
<gene>
    <name evidence="5" type="ORF">ACCQ41_03725</name>
</gene>
<protein>
    <submittedName>
        <fullName evidence="5">ATP cone domain-containing protein</fullName>
    </submittedName>
</protein>
<organism evidence="5 6">
    <name type="scientific">Anaerococcus martiniensis</name>
    <dbReference type="NCBI Taxonomy" id="3115615"/>
    <lineage>
        <taxon>Bacteria</taxon>
        <taxon>Bacillati</taxon>
        <taxon>Bacillota</taxon>
        <taxon>Tissierellia</taxon>
        <taxon>Tissierellales</taxon>
        <taxon>Peptoniphilaceae</taxon>
        <taxon>Anaerococcus</taxon>
    </lineage>
</organism>
<evidence type="ECO:0000259" key="4">
    <source>
        <dbReference type="PROSITE" id="PS51161"/>
    </source>
</evidence>
<reference evidence="5 6" key="1">
    <citation type="journal article" date="2025" name="Anaerobe">
        <title>Description of Anaerococcus kampingiae sp. nov., Anaerococcus groningensis sp. nov., Anaerococcus martiniensis sp. nov., and Anaerococcus cruorum sp. nov., isolated from human clinical specimens.</title>
        <authorList>
            <person name="Boiten K.E."/>
            <person name="Meijer J."/>
            <person name="van Wezel E.M."/>
            <person name="Veloo A.C.M."/>
        </authorList>
    </citation>
    <scope>NUCLEOTIDE SEQUENCE [LARGE SCALE GENOMIC DNA]</scope>
    <source>
        <strain evidence="5 6">ENR0831</strain>
    </source>
</reference>
<evidence type="ECO:0000256" key="2">
    <source>
        <dbReference type="ARBA" id="ARBA00022840"/>
    </source>
</evidence>